<evidence type="ECO:0000313" key="2">
    <source>
        <dbReference type="Proteomes" id="UP000242313"/>
    </source>
</evidence>
<dbReference type="Proteomes" id="UP000242313">
    <property type="component" value="Unassembled WGS sequence"/>
</dbReference>
<comment type="caution">
    <text evidence="1">The sequence shown here is derived from an EMBL/GenBank/DDBJ whole genome shotgun (WGS) entry which is preliminary data.</text>
</comment>
<name>A0A2A3MN73_9PSED</name>
<keyword evidence="2" id="KW-1185">Reference proteome</keyword>
<evidence type="ECO:0008006" key="3">
    <source>
        <dbReference type="Google" id="ProtNLM"/>
    </source>
</evidence>
<dbReference type="AlphaFoldDB" id="A0A2A3MN73"/>
<dbReference type="GO" id="GO:0044659">
    <property type="term" value="P:viral release from host cell by cytolysis"/>
    <property type="evidence" value="ECO:0007669"/>
    <property type="project" value="InterPro"/>
</dbReference>
<evidence type="ECO:0000313" key="1">
    <source>
        <dbReference type="EMBL" id="PBK06268.1"/>
    </source>
</evidence>
<dbReference type="InterPro" id="IPR004929">
    <property type="entry name" value="I-spanin"/>
</dbReference>
<organism evidence="1 2">
    <name type="scientific">Pseudomonas abyssi</name>
    <dbReference type="NCBI Taxonomy" id="170540"/>
    <lineage>
        <taxon>Bacteria</taxon>
        <taxon>Pseudomonadati</taxon>
        <taxon>Pseudomonadota</taxon>
        <taxon>Gammaproteobacteria</taxon>
        <taxon>Pseudomonadales</taxon>
        <taxon>Pseudomonadaceae</taxon>
        <taxon>Pseudomonas</taxon>
    </lineage>
</organism>
<dbReference type="EMBL" id="NTMR01000002">
    <property type="protein sequence ID" value="PBK06268.1"/>
    <property type="molecule type" value="Genomic_DNA"/>
</dbReference>
<gene>
    <name evidence="1" type="ORF">CNQ84_00510</name>
</gene>
<dbReference type="Pfam" id="PF03245">
    <property type="entry name" value="Phage_lysis"/>
    <property type="match status" value="1"/>
</dbReference>
<accession>A0A2A3MN73</accession>
<protein>
    <recommendedName>
        <fullName evidence="3">Lysis protein</fullName>
    </recommendedName>
</protein>
<reference evidence="1 2" key="1">
    <citation type="submission" date="2017-09" db="EMBL/GenBank/DDBJ databases">
        <title>Pseudomonas abyssi sp. nov. isolated from Abyssopelagic Water.</title>
        <authorList>
            <person name="Wei Y."/>
        </authorList>
    </citation>
    <scope>NUCLEOTIDE SEQUENCE [LARGE SCALE GENOMIC DNA]</scope>
    <source>
        <strain evidence="1 2">MT5</strain>
    </source>
</reference>
<proteinExistence type="predicted"/>
<sequence>MVLLGFGVGWSWQGANGEAALDRANTAHANTLGEIARAGQRQLQKQQELLVAERERMQALDQKYYGELQDEKADNERLRGMYAGADAERRELRIQVRIARADAVVSETTGGSGLGDVAALELSPEAGSAVWDIRAGMIEDQAKLRYFQQLERERQGAD</sequence>